<dbReference type="InterPro" id="IPR048337">
    <property type="entry name" value="FAM50A/XAP5_C"/>
</dbReference>
<dbReference type="PANTHER" id="PTHR12722:SF0">
    <property type="entry name" value="PROTEIN FAM50A"/>
    <property type="match status" value="1"/>
</dbReference>
<dbReference type="PANTHER" id="PTHR12722">
    <property type="entry name" value="XAP-5 PROTEIN-RELATED"/>
    <property type="match status" value="1"/>
</dbReference>
<dbReference type="InterPro" id="IPR007005">
    <property type="entry name" value="XAP5"/>
</dbReference>
<name>A0ABQ8Y5N4_9EUKA</name>
<keyword evidence="4" id="KW-1185">Reference proteome</keyword>
<evidence type="ECO:0000313" key="3">
    <source>
        <dbReference type="EMBL" id="KAJ6240148.1"/>
    </source>
</evidence>
<dbReference type="Proteomes" id="UP001150062">
    <property type="component" value="Unassembled WGS sequence"/>
</dbReference>
<evidence type="ECO:0000313" key="4">
    <source>
        <dbReference type="Proteomes" id="UP001150062"/>
    </source>
</evidence>
<proteinExistence type="predicted"/>
<reference evidence="3" key="1">
    <citation type="submission" date="2022-08" db="EMBL/GenBank/DDBJ databases">
        <title>Novel sulfate-reducing endosymbionts in the free-living metamonad Anaeramoeba.</title>
        <authorList>
            <person name="Jerlstrom-Hultqvist J."/>
            <person name="Cepicka I."/>
            <person name="Gallot-Lavallee L."/>
            <person name="Salas-Leiva D."/>
            <person name="Curtis B.A."/>
            <person name="Zahonova K."/>
            <person name="Pipaliya S."/>
            <person name="Dacks J."/>
            <person name="Roger A.J."/>
        </authorList>
    </citation>
    <scope>NUCLEOTIDE SEQUENCE</scope>
    <source>
        <strain evidence="3">Schooner1</strain>
    </source>
</reference>
<comment type="caution">
    <text evidence="3">The sequence shown here is derived from an EMBL/GenBank/DDBJ whole genome shotgun (WGS) entry which is preliminary data.</text>
</comment>
<feature type="domain" description="FAM50A/XAP5 C-terminal" evidence="2">
    <location>
        <begin position="189"/>
        <end position="326"/>
    </location>
</feature>
<protein>
    <submittedName>
        <fullName evidence="3">Xap-5 protein-related</fullName>
    </submittedName>
</protein>
<feature type="compositionally biased region" description="Low complexity" evidence="1">
    <location>
        <begin position="54"/>
        <end position="74"/>
    </location>
</feature>
<feature type="region of interest" description="Disordered" evidence="1">
    <location>
        <begin position="26"/>
        <end position="163"/>
    </location>
</feature>
<dbReference type="EMBL" id="JAOAOG010000213">
    <property type="protein sequence ID" value="KAJ6240148.1"/>
    <property type="molecule type" value="Genomic_DNA"/>
</dbReference>
<sequence>MTDTSKYISLQKKRQEEQMLFEKNKKKIQENLNKARATEPTSKEIDNPNKNNQTNDSSDSSSDSSNGTYSSSGDSRIKIEINGKKPTYNRSEKQEDEIITIGNEKENKNKKKKKKKNKKKKNNKKKKLNSQTVDQGNDETEEFIKKRSKKNPTVDTSFLPDKERDLQEKKERLALKKKWNEEQEKIKNEKIEVTYSYWDGTGHRRTMIVKKGTTISSFLHQVRTVFQRELKGAEVEDLMFIKEDLILPINYSFYDLIVTKARGKSGPLFDWGAHEDVRLFADSRKEKKESHAAKVVLRSWYNKNKHDFPACRWEVFDPKVVRDKYTIK</sequence>
<accession>A0ABQ8Y5N4</accession>
<feature type="compositionally biased region" description="Basic residues" evidence="1">
    <location>
        <begin position="108"/>
        <end position="128"/>
    </location>
</feature>
<evidence type="ECO:0000259" key="2">
    <source>
        <dbReference type="Pfam" id="PF04921"/>
    </source>
</evidence>
<evidence type="ECO:0000256" key="1">
    <source>
        <dbReference type="SAM" id="MobiDB-lite"/>
    </source>
</evidence>
<dbReference type="Pfam" id="PF04921">
    <property type="entry name" value="XAP5"/>
    <property type="match status" value="1"/>
</dbReference>
<organism evidence="3 4">
    <name type="scientific">Anaeramoeba flamelloides</name>
    <dbReference type="NCBI Taxonomy" id="1746091"/>
    <lineage>
        <taxon>Eukaryota</taxon>
        <taxon>Metamonada</taxon>
        <taxon>Anaeramoebidae</taxon>
        <taxon>Anaeramoeba</taxon>
    </lineage>
</organism>
<gene>
    <name evidence="3" type="ORF">M0813_24489</name>
</gene>